<dbReference type="NCBIfam" id="TIGR04267">
    <property type="entry name" value="mod_HExxH"/>
    <property type="match status" value="1"/>
</dbReference>
<dbReference type="EMBL" id="JBHUDX010000016">
    <property type="protein sequence ID" value="MFD1657843.1"/>
    <property type="molecule type" value="Genomic_DNA"/>
</dbReference>
<sequence length="524" mass="55481">MILPAVPDRALAELGRTEGGPDTLALLVRDQDTRRLLMLRAVLDAVDGAATALCPAAARRRVAEDWALLAEADRAGPREGDGPRPHGGTTGGTGGGAGVGAGAGGGQFHAPGPADLPGGPADTRRRSPARARLLHPLVGPWATRCLRGLDTETEPPTRERTWELRRDLAHLSALAAAAAARAGISFTVRLTARDGALTLPSLGALHTVESGDAPVEVRHRRGHLTLRQRGGADVVVHLEDGIGAWSGAPSWTPAYALPGLVPGSAPMPLDDTDPYRTVPGGPRYREMSPAATPDDGERKRWVQAWMGTAGALLLGGEQRVMETAGLLRCLVPLAAPPASPAGSDGGGYCSATRREAFGAVLSSPPPTPPAFAATLVHEIQHTKLAALAQMVTLHHASPDERYFAPWRPDPRPYDGLLQGTYSHLALADYFQRCARAAPGRTEQESAWALYARYKEQVGAALPTLVASADLTDRGRAFVDQMVATYERIAAFPAPRGHAARAAAYVKAARTLWLQRHGPLRRTRE</sequence>
<gene>
    <name evidence="2" type="ORF">ACFSL4_06305</name>
</gene>
<accession>A0ABW4ILW1</accession>
<dbReference type="Proteomes" id="UP001597261">
    <property type="component" value="Unassembled WGS sequence"/>
</dbReference>
<keyword evidence="3" id="KW-1185">Reference proteome</keyword>
<comment type="caution">
    <text evidence="2">The sequence shown here is derived from an EMBL/GenBank/DDBJ whole genome shotgun (WGS) entry which is preliminary data.</text>
</comment>
<name>A0ABW4ILW1_9ACTN</name>
<feature type="region of interest" description="Disordered" evidence="1">
    <location>
        <begin position="73"/>
        <end position="126"/>
    </location>
</feature>
<protein>
    <submittedName>
        <fullName evidence="2">HEXXH motif-containing putative peptide modification protein</fullName>
    </submittedName>
</protein>
<evidence type="ECO:0000313" key="3">
    <source>
        <dbReference type="Proteomes" id="UP001597261"/>
    </source>
</evidence>
<feature type="compositionally biased region" description="Low complexity" evidence="1">
    <location>
        <begin position="110"/>
        <end position="121"/>
    </location>
</feature>
<feature type="compositionally biased region" description="Gly residues" evidence="1">
    <location>
        <begin position="88"/>
        <end position="107"/>
    </location>
</feature>
<dbReference type="RefSeq" id="WP_381079407.1">
    <property type="nucleotide sequence ID" value="NZ_JBHUDX010000016.1"/>
</dbReference>
<evidence type="ECO:0000256" key="1">
    <source>
        <dbReference type="SAM" id="MobiDB-lite"/>
    </source>
</evidence>
<feature type="compositionally biased region" description="Basic and acidic residues" evidence="1">
    <location>
        <begin position="73"/>
        <end position="84"/>
    </location>
</feature>
<proteinExistence type="predicted"/>
<organism evidence="2 3">
    <name type="scientific">Streptomyces caeni</name>
    <dbReference type="NCBI Taxonomy" id="2307231"/>
    <lineage>
        <taxon>Bacteria</taxon>
        <taxon>Bacillati</taxon>
        <taxon>Actinomycetota</taxon>
        <taxon>Actinomycetes</taxon>
        <taxon>Kitasatosporales</taxon>
        <taxon>Streptomycetaceae</taxon>
        <taxon>Streptomyces</taxon>
    </lineage>
</organism>
<reference evidence="3" key="1">
    <citation type="journal article" date="2019" name="Int. J. Syst. Evol. Microbiol.">
        <title>The Global Catalogue of Microorganisms (GCM) 10K type strain sequencing project: providing services to taxonomists for standard genome sequencing and annotation.</title>
        <authorList>
            <consortium name="The Broad Institute Genomics Platform"/>
            <consortium name="The Broad Institute Genome Sequencing Center for Infectious Disease"/>
            <person name="Wu L."/>
            <person name="Ma J."/>
        </authorList>
    </citation>
    <scope>NUCLEOTIDE SEQUENCE [LARGE SCALE GENOMIC DNA]</scope>
    <source>
        <strain evidence="3">CGMCC 1.12470</strain>
    </source>
</reference>
<dbReference type="InterPro" id="IPR026337">
    <property type="entry name" value="AKG_HExxH"/>
</dbReference>
<evidence type="ECO:0000313" key="2">
    <source>
        <dbReference type="EMBL" id="MFD1657843.1"/>
    </source>
</evidence>